<reference evidence="1 2" key="1">
    <citation type="submission" date="2019-03" db="EMBL/GenBank/DDBJ databases">
        <title>Genomic Encyclopedia of Type Strains, Phase IV (KMG-IV): sequencing the most valuable type-strain genomes for metagenomic binning, comparative biology and taxonomic classification.</title>
        <authorList>
            <person name="Goeker M."/>
        </authorList>
    </citation>
    <scope>NUCLEOTIDE SEQUENCE [LARGE SCALE GENOMIC DNA]</scope>
    <source>
        <strain evidence="1 2">DSM 103428</strain>
    </source>
</reference>
<dbReference type="EMBL" id="SMGK01000004">
    <property type="protein sequence ID" value="TCK72066.1"/>
    <property type="molecule type" value="Genomic_DNA"/>
</dbReference>
<dbReference type="Gene3D" id="3.60.21.70">
    <property type="entry name" value="PhoD-like phosphatase"/>
    <property type="match status" value="1"/>
</dbReference>
<dbReference type="AlphaFoldDB" id="A0A4R1L251"/>
<dbReference type="InterPro" id="IPR029052">
    <property type="entry name" value="Metallo-depent_PP-like"/>
</dbReference>
<dbReference type="Proteomes" id="UP000295210">
    <property type="component" value="Unassembled WGS sequence"/>
</dbReference>
<name>A0A4R1L251_9BACT</name>
<proteinExistence type="predicted"/>
<dbReference type="OrthoDB" id="9761852at2"/>
<evidence type="ECO:0000313" key="2">
    <source>
        <dbReference type="Proteomes" id="UP000295210"/>
    </source>
</evidence>
<gene>
    <name evidence="1" type="ORF">C7378_2698</name>
</gene>
<dbReference type="PROSITE" id="PS51318">
    <property type="entry name" value="TAT"/>
    <property type="match status" value="1"/>
</dbReference>
<dbReference type="RefSeq" id="WP_131997583.1">
    <property type="nucleotide sequence ID" value="NZ_SMGK01000004.1"/>
</dbReference>
<evidence type="ECO:0008006" key="3">
    <source>
        <dbReference type="Google" id="ProtNLM"/>
    </source>
</evidence>
<dbReference type="SUPFAM" id="SSF56300">
    <property type="entry name" value="Metallo-dependent phosphatases"/>
    <property type="match status" value="1"/>
</dbReference>
<accession>A0A4R1L251</accession>
<sequence length="901" mass="99776">MRNRIDRRAFLKTAGSTALGATALSLTRPMLGEAPQARISFRSAWAHEVNRPWPGPEYWPNPLQDWRIREGRMECFSPGGDRNVALLTRDVAERPGDLTLGVRLGRLDSAPLENGFVGFRIGAKSPMNDYRATAIYGRGMHVGINADGRLFIGTLEAGAPKVDLGRELHLELHAQPSGTGYLVTLRATSMDRSHAAETAREVPAQWLTGGVALVCSSQASDSAAAELAPIKDFNFYPPHQQSGGAMRFWFADWTIGGSKVDHHEERAYGPILFTLYTVSRGTLKLSAQFPPLGISGSSATLQEKDSSGAWKTIATAGLDPDAWNATFRVASWDATQDRPYRVLYSMPDATGTPQQYEYTGTIRKDPVQKQEVVIGLLTCIWDFGFPHNDFTTHLAYHKPEILFWTGDQIYEPVGGFGVIESRAPDLIQPAMYDFLRKWFIFGWAVRGLTADIPSVCMTDDHDMYHGNIWGCGGRPTNPAAGYSAAAQSTVNYKASGYAVQDSGGYKMAPRWVNMVQRVQTSHLPDPFDPTPVLQNISVYYTDLQWGGISFAILEDRKWKSAPREQLPGANIVNGFALNPAWNPATQSNAPDAELLGQRQLDFLESWAANWSGGTWMKFAVSQTIFGCLHTEPTGINTDDRDPEEAIPPVGVYLENDHLVADHDSGAWPQHGRDTAILLWRKAFAPHLSGDQHLGSTVHYGVKAFRDGVYSVCTPAISNIWPRRWFPPSPAPNALPGARNTGDHLDAFGNRMTVLAAANPARYPGPGLDGLRYRVTGYTILTCNRSTRKTTVAEWPRWVDPSSPDAKPYDGWPITIDQLENGLWGAEWQLETIHTDGFSDPVVQVQSEADGEIIYTLRIRGESFTPLVRESGSYRVLAFDPDGYYRKEWRSIAARKRTRTES</sequence>
<comment type="caution">
    <text evidence="1">The sequence shown here is derived from an EMBL/GenBank/DDBJ whole genome shotgun (WGS) entry which is preliminary data.</text>
</comment>
<organism evidence="1 2">
    <name type="scientific">Acidipila rosea</name>
    <dbReference type="NCBI Taxonomy" id="768535"/>
    <lineage>
        <taxon>Bacteria</taxon>
        <taxon>Pseudomonadati</taxon>
        <taxon>Acidobacteriota</taxon>
        <taxon>Terriglobia</taxon>
        <taxon>Terriglobales</taxon>
        <taxon>Acidobacteriaceae</taxon>
        <taxon>Acidipila</taxon>
    </lineage>
</organism>
<dbReference type="InterPro" id="IPR006311">
    <property type="entry name" value="TAT_signal"/>
</dbReference>
<keyword evidence="2" id="KW-1185">Reference proteome</keyword>
<protein>
    <recommendedName>
        <fullName evidence="3">PhoD-like phosphatase</fullName>
    </recommendedName>
</protein>
<dbReference type="InterPro" id="IPR038607">
    <property type="entry name" value="PhoD-like_sf"/>
</dbReference>
<evidence type="ECO:0000313" key="1">
    <source>
        <dbReference type="EMBL" id="TCK72066.1"/>
    </source>
</evidence>